<name>A0ACC0AWU5_CATRO</name>
<dbReference type="EMBL" id="CM044705">
    <property type="protein sequence ID" value="KAI5664830.1"/>
    <property type="molecule type" value="Genomic_DNA"/>
</dbReference>
<organism evidence="1 2">
    <name type="scientific">Catharanthus roseus</name>
    <name type="common">Madagascar periwinkle</name>
    <name type="synonym">Vinca rosea</name>
    <dbReference type="NCBI Taxonomy" id="4058"/>
    <lineage>
        <taxon>Eukaryota</taxon>
        <taxon>Viridiplantae</taxon>
        <taxon>Streptophyta</taxon>
        <taxon>Embryophyta</taxon>
        <taxon>Tracheophyta</taxon>
        <taxon>Spermatophyta</taxon>
        <taxon>Magnoliopsida</taxon>
        <taxon>eudicotyledons</taxon>
        <taxon>Gunneridae</taxon>
        <taxon>Pentapetalae</taxon>
        <taxon>asterids</taxon>
        <taxon>lamiids</taxon>
        <taxon>Gentianales</taxon>
        <taxon>Apocynaceae</taxon>
        <taxon>Rauvolfioideae</taxon>
        <taxon>Vinceae</taxon>
        <taxon>Catharanthinae</taxon>
        <taxon>Catharanthus</taxon>
    </lineage>
</organism>
<keyword evidence="2" id="KW-1185">Reference proteome</keyword>
<evidence type="ECO:0000313" key="2">
    <source>
        <dbReference type="Proteomes" id="UP001060085"/>
    </source>
</evidence>
<evidence type="ECO:0000313" key="1">
    <source>
        <dbReference type="EMBL" id="KAI5664830.1"/>
    </source>
</evidence>
<protein>
    <submittedName>
        <fullName evidence="1">Uncharacterized protein</fullName>
    </submittedName>
</protein>
<gene>
    <name evidence="1" type="ORF">M9H77_24153</name>
</gene>
<reference evidence="2" key="1">
    <citation type="journal article" date="2023" name="Nat. Plants">
        <title>Single-cell RNA sequencing provides a high-resolution roadmap for understanding the multicellular compartmentation of specialized metabolism.</title>
        <authorList>
            <person name="Sun S."/>
            <person name="Shen X."/>
            <person name="Li Y."/>
            <person name="Li Y."/>
            <person name="Wang S."/>
            <person name="Li R."/>
            <person name="Zhang H."/>
            <person name="Shen G."/>
            <person name="Guo B."/>
            <person name="Wei J."/>
            <person name="Xu J."/>
            <person name="St-Pierre B."/>
            <person name="Chen S."/>
            <person name="Sun C."/>
        </authorList>
    </citation>
    <scope>NUCLEOTIDE SEQUENCE [LARGE SCALE GENOMIC DNA]</scope>
</reference>
<proteinExistence type="predicted"/>
<accession>A0ACC0AWU5</accession>
<sequence>MAQSQSQSQLLFVFAFCIATSTAIAATSQELLRGFTATPNPKISTNFQQFLTDSSGNFSFGFLRVNTTLLSLAVIHLPSSEPIWTTNMTRLPRWSNPTQLIFNGSLVVSDPHSGVFWSTYTDGDRVFLSNSSNLQIQAFDGSNLQSVIWESFDFPTDTLVENQNFTSAMSLISSNGLYSMRLGSDFIGLYAKFQSGSYPSKIYWKHKALEAKASVIPSEGPIYAVLKSDGFLGMYQNGSTPVDVQSFNSYQQPVSGVRRLRIETDGNLRGYFWTGASWITDYEAISDSCELPSSCGSYGLCKPGNGCSCLDNQTDYNSGKCSSSENQDSGDFCSVYGDKYTTLRRNGIELPYKELMGYQKMASLEECEGTCEENCTCWGAVYSNSSGFCYMLDYPIQTLLSVGDESKVGYFKVREGVGKGKVNVGLGVGLGVLCGTLLVFGGVVGIWWCRFRKRKRGVSGYVDDDGVGGVGPYKDLGAASFRSIELSER</sequence>
<comment type="caution">
    <text evidence="1">The sequence shown here is derived from an EMBL/GenBank/DDBJ whole genome shotgun (WGS) entry which is preliminary data.</text>
</comment>
<dbReference type="Proteomes" id="UP001060085">
    <property type="component" value="Linkage Group LG05"/>
</dbReference>